<dbReference type="RefSeq" id="WP_311369047.1">
    <property type="nucleotide sequence ID" value="NZ_JAVRHX010000003.1"/>
</dbReference>
<comment type="caution">
    <text evidence="2">The sequence shown here is derived from an EMBL/GenBank/DDBJ whole genome shotgun (WGS) entry which is preliminary data.</text>
</comment>
<organism evidence="2 3">
    <name type="scientific">Glaciecola petra</name>
    <dbReference type="NCBI Taxonomy" id="3075602"/>
    <lineage>
        <taxon>Bacteria</taxon>
        <taxon>Pseudomonadati</taxon>
        <taxon>Pseudomonadota</taxon>
        <taxon>Gammaproteobacteria</taxon>
        <taxon>Alteromonadales</taxon>
        <taxon>Alteromonadaceae</taxon>
        <taxon>Glaciecola</taxon>
    </lineage>
</organism>
<protein>
    <submittedName>
        <fullName evidence="2">Pilus assembly protein PilP</fullName>
    </submittedName>
</protein>
<dbReference type="EMBL" id="JAVRHX010000003">
    <property type="protein sequence ID" value="MDT0595529.1"/>
    <property type="molecule type" value="Genomic_DNA"/>
</dbReference>
<feature type="chain" id="PRO_5047415332" evidence="1">
    <location>
        <begin position="20"/>
        <end position="179"/>
    </location>
</feature>
<dbReference type="PROSITE" id="PS51257">
    <property type="entry name" value="PROKAR_LIPOPROTEIN"/>
    <property type="match status" value="1"/>
</dbReference>
<accession>A0ABU2ZSC0</accession>
<dbReference type="Gene3D" id="2.30.30.830">
    <property type="match status" value="1"/>
</dbReference>
<name>A0ABU2ZSC0_9ALTE</name>
<evidence type="ECO:0000256" key="1">
    <source>
        <dbReference type="SAM" id="SignalP"/>
    </source>
</evidence>
<sequence>MKKLFITLSCILLIQGCGADIDDLIQYTDQVRSNTQVNIDPYPEFAAMDTVNYQASGLRSPFLRTVNTAASPAAVQTPNCKQPNTARNKQALENFGIDGLQMAGVFTTNGNKYALIKANDGSLHKVTRGSYLGLFNGRVTQITNSEILIQEMLPDGAGCWKSKDTTLNMSSMVGESSNV</sequence>
<dbReference type="Proteomes" id="UP001253545">
    <property type="component" value="Unassembled WGS sequence"/>
</dbReference>
<dbReference type="PIRSF" id="PIRSF016481">
    <property type="entry name" value="Pilus_assembly_PilP"/>
    <property type="match status" value="1"/>
</dbReference>
<gene>
    <name evidence="2" type="ORF">RM552_11785</name>
</gene>
<dbReference type="InterPro" id="IPR007446">
    <property type="entry name" value="PilP"/>
</dbReference>
<evidence type="ECO:0000313" key="2">
    <source>
        <dbReference type="EMBL" id="MDT0595529.1"/>
    </source>
</evidence>
<dbReference type="Pfam" id="PF04351">
    <property type="entry name" value="PilP"/>
    <property type="match status" value="1"/>
</dbReference>
<evidence type="ECO:0000313" key="3">
    <source>
        <dbReference type="Proteomes" id="UP001253545"/>
    </source>
</evidence>
<feature type="signal peptide" evidence="1">
    <location>
        <begin position="1"/>
        <end position="19"/>
    </location>
</feature>
<proteinExistence type="predicted"/>
<keyword evidence="1" id="KW-0732">Signal</keyword>
<keyword evidence="3" id="KW-1185">Reference proteome</keyword>
<reference evidence="2 3" key="1">
    <citation type="submission" date="2023-09" db="EMBL/GenBank/DDBJ databases">
        <authorList>
            <person name="Rey-Velasco X."/>
        </authorList>
    </citation>
    <scope>NUCLEOTIDE SEQUENCE [LARGE SCALE GENOMIC DNA]</scope>
    <source>
        <strain evidence="2 3">P117</strain>
    </source>
</reference>